<name>A0A9P6ECZ4_9AGAR</name>
<evidence type="ECO:0000313" key="5">
    <source>
        <dbReference type="Proteomes" id="UP000807306"/>
    </source>
</evidence>
<comment type="caution">
    <text evidence="4">The sequence shown here is derived from an EMBL/GenBank/DDBJ whole genome shotgun (WGS) entry which is preliminary data.</text>
</comment>
<dbReference type="GO" id="GO:0005524">
    <property type="term" value="F:ATP binding"/>
    <property type="evidence" value="ECO:0007669"/>
    <property type="project" value="UniProtKB-KW"/>
</dbReference>
<dbReference type="Proteomes" id="UP000807306">
    <property type="component" value="Unassembled WGS sequence"/>
</dbReference>
<sequence>MSVVGINLGNSYASIAVFTKEGHAECIANQDGERQIACAVSFHGEQIYIGNQAKLQLVKNEENTIIGFRNVLGKKFSEIEQKTRVASAKIIQHPDLPDIPAYRVQILAPSPKPLVVPHSKANTPLHSSAPTPRAEPSPTTRVLTVIEVTSIFIRDLIQSAEAFLGTKVEGAVITIPQSFDEKAKEDLGKACKEAGVEVLQMLEEVGAVVGATTEVGWDQALSGGDESDASTLPKDRTQLVVDLGASGTSVSILSIREGLGYVLGSTYTTEASAALIDDKLVKFFAADFTKKTKIALPLPLSSSSSDAKPSIQDARAEHKLRLAIEHTKRTISASPGAATCSIESLKEGMDYTGSINRMRFDMLISTVYAEVAKAVTSLLATEGGEEGVDAHDIDEIVYIGGSSCLPGLDERLSLQVGLRSDEDHIPEGTKPRPPVQRNGVSTGTGGVSDPTTVLARGCAIQAALLFKLAQSASTSEAEKELKDAFTNGGEVNKVQATTRTIGVVLPCAGSSNVPHYVASLKGVFIPLIHRETALPARRSVSLEISLAEQEEKRKVVAEVWEVKESVRSEKVVSKSTGGASGDDDDDEPEETTIKHVEIAPLTLLGVVTLIPKLALPPIKTTGKLAKGAPKGGWTTQVEIKCVVGIEGSVEVEVAEVGGLAGKEGGEGARERVYVAGLGV</sequence>
<dbReference type="Gene3D" id="3.30.30.30">
    <property type="match status" value="2"/>
</dbReference>
<keyword evidence="2" id="KW-0067">ATP-binding</keyword>
<keyword evidence="1" id="KW-0547">Nucleotide-binding</keyword>
<dbReference type="Pfam" id="PF00012">
    <property type="entry name" value="HSP70"/>
    <property type="match status" value="2"/>
</dbReference>
<dbReference type="FunFam" id="3.90.640.10:FF:000021">
    <property type="entry name" value="Heat shock protein 14"/>
    <property type="match status" value="1"/>
</dbReference>
<organism evidence="4 5">
    <name type="scientific">Crepidotus variabilis</name>
    <dbReference type="NCBI Taxonomy" id="179855"/>
    <lineage>
        <taxon>Eukaryota</taxon>
        <taxon>Fungi</taxon>
        <taxon>Dikarya</taxon>
        <taxon>Basidiomycota</taxon>
        <taxon>Agaricomycotina</taxon>
        <taxon>Agaricomycetes</taxon>
        <taxon>Agaricomycetidae</taxon>
        <taxon>Agaricales</taxon>
        <taxon>Agaricineae</taxon>
        <taxon>Crepidotaceae</taxon>
        <taxon>Crepidotus</taxon>
    </lineage>
</organism>
<evidence type="ECO:0000256" key="2">
    <source>
        <dbReference type="ARBA" id="ARBA00022840"/>
    </source>
</evidence>
<gene>
    <name evidence="4" type="ORF">CPB83DRAFT_857262</name>
</gene>
<evidence type="ECO:0000256" key="3">
    <source>
        <dbReference type="SAM" id="MobiDB-lite"/>
    </source>
</evidence>
<feature type="region of interest" description="Disordered" evidence="3">
    <location>
        <begin position="571"/>
        <end position="590"/>
    </location>
</feature>
<dbReference type="Gene3D" id="3.30.420.40">
    <property type="match status" value="3"/>
</dbReference>
<accession>A0A9P6ECZ4</accession>
<feature type="region of interest" description="Disordered" evidence="3">
    <location>
        <begin position="421"/>
        <end position="448"/>
    </location>
</feature>
<dbReference type="InterPro" id="IPR043129">
    <property type="entry name" value="ATPase_NBD"/>
</dbReference>
<dbReference type="AlphaFoldDB" id="A0A9P6ECZ4"/>
<evidence type="ECO:0000313" key="4">
    <source>
        <dbReference type="EMBL" id="KAF9526807.1"/>
    </source>
</evidence>
<keyword evidence="5" id="KW-1185">Reference proteome</keyword>
<feature type="compositionally biased region" description="Polar residues" evidence="3">
    <location>
        <begin position="120"/>
        <end position="130"/>
    </location>
</feature>
<dbReference type="PANTHER" id="PTHR45639:SF32">
    <property type="entry name" value="HEAT SHOCK PROTEIN PDR13"/>
    <property type="match status" value="1"/>
</dbReference>
<dbReference type="EMBL" id="MU157867">
    <property type="protein sequence ID" value="KAF9526807.1"/>
    <property type="molecule type" value="Genomic_DNA"/>
</dbReference>
<dbReference type="SUPFAM" id="SSF53067">
    <property type="entry name" value="Actin-like ATPase domain"/>
    <property type="match status" value="2"/>
</dbReference>
<feature type="compositionally biased region" description="Acidic residues" evidence="3">
    <location>
        <begin position="581"/>
        <end position="590"/>
    </location>
</feature>
<dbReference type="PANTHER" id="PTHR45639">
    <property type="entry name" value="HSC70CB, ISOFORM G-RELATED"/>
    <property type="match status" value="1"/>
</dbReference>
<dbReference type="GO" id="GO:0140662">
    <property type="term" value="F:ATP-dependent protein folding chaperone"/>
    <property type="evidence" value="ECO:0007669"/>
    <property type="project" value="InterPro"/>
</dbReference>
<protein>
    <submittedName>
        <fullName evidence="4">Hsp70 protein-domain-containing protein</fullName>
    </submittedName>
</protein>
<dbReference type="InterPro" id="IPR013126">
    <property type="entry name" value="Hsp_70_fam"/>
</dbReference>
<dbReference type="OrthoDB" id="29851at2759"/>
<evidence type="ECO:0000256" key="1">
    <source>
        <dbReference type="ARBA" id="ARBA00022741"/>
    </source>
</evidence>
<proteinExistence type="predicted"/>
<feature type="compositionally biased region" description="Basic and acidic residues" evidence="3">
    <location>
        <begin position="421"/>
        <end position="430"/>
    </location>
</feature>
<dbReference type="GO" id="GO:0005634">
    <property type="term" value="C:nucleus"/>
    <property type="evidence" value="ECO:0007669"/>
    <property type="project" value="TreeGrafter"/>
</dbReference>
<dbReference type="GO" id="GO:0005829">
    <property type="term" value="C:cytosol"/>
    <property type="evidence" value="ECO:0007669"/>
    <property type="project" value="TreeGrafter"/>
</dbReference>
<reference evidence="4" key="1">
    <citation type="submission" date="2020-11" db="EMBL/GenBank/DDBJ databases">
        <authorList>
            <consortium name="DOE Joint Genome Institute"/>
            <person name="Ahrendt S."/>
            <person name="Riley R."/>
            <person name="Andreopoulos W."/>
            <person name="Labutti K."/>
            <person name="Pangilinan J."/>
            <person name="Ruiz-Duenas F.J."/>
            <person name="Barrasa J.M."/>
            <person name="Sanchez-Garcia M."/>
            <person name="Camarero S."/>
            <person name="Miyauchi S."/>
            <person name="Serrano A."/>
            <person name="Linde D."/>
            <person name="Babiker R."/>
            <person name="Drula E."/>
            <person name="Ayuso-Fernandez I."/>
            <person name="Pacheco R."/>
            <person name="Padilla G."/>
            <person name="Ferreira P."/>
            <person name="Barriuso J."/>
            <person name="Kellner H."/>
            <person name="Castanera R."/>
            <person name="Alfaro M."/>
            <person name="Ramirez L."/>
            <person name="Pisabarro A.G."/>
            <person name="Kuo A."/>
            <person name="Tritt A."/>
            <person name="Lipzen A."/>
            <person name="He G."/>
            <person name="Yan M."/>
            <person name="Ng V."/>
            <person name="Cullen D."/>
            <person name="Martin F."/>
            <person name="Rosso M.-N."/>
            <person name="Henrissat B."/>
            <person name="Hibbett D."/>
            <person name="Martinez A.T."/>
            <person name="Grigoriev I.V."/>
        </authorList>
    </citation>
    <scope>NUCLEOTIDE SEQUENCE</scope>
    <source>
        <strain evidence="4">CBS 506.95</strain>
    </source>
</reference>
<dbReference type="Gene3D" id="3.90.640.10">
    <property type="entry name" value="Actin, Chain A, domain 4"/>
    <property type="match status" value="1"/>
</dbReference>
<feature type="region of interest" description="Disordered" evidence="3">
    <location>
        <begin position="119"/>
        <end position="138"/>
    </location>
</feature>